<dbReference type="InterPro" id="IPR017087">
    <property type="entry name" value="UCP037004"/>
</dbReference>
<dbReference type="InterPro" id="IPR007553">
    <property type="entry name" value="2-thiour_desulf"/>
</dbReference>
<dbReference type="GeneID" id="24850123"/>
<sequence length="327" mass="37599">MREFSRPKVVISRCLEFDHCRYNGDMISSPVVVKLKKHVDFLPVCPEVEIGLGVPRNPVRIVLDKGDHRLVQPSSGKDVTEDMKSFCSNFLDSIYEVDGFILKFRSPSCGLKDVKVYPSAGSHGGAVEKISGYFGGAVLGRYPFHPVEDEGRLRNARIKEHFLTKLFTFAAFRKVKSEGSIKDLINFHAQNKFLLMAYNQAELQKLGEIAANREKRPWKELISDYENHLYSALSRAPRYTSTINVLMHALGFFSDQLSSREKALFFDWVQKYREGRASVCPAINMIRSWIVRFEDGYLMSQTFFEPYPEDLIEINPVESHLREDLWK</sequence>
<dbReference type="PATRIC" id="fig|1434117.4.peg.626"/>
<dbReference type="AlphaFoldDB" id="A0A0E3LER9"/>
<protein>
    <recommendedName>
        <fullName evidence="1">DUF1722 domain-containing protein</fullName>
    </recommendedName>
</protein>
<evidence type="ECO:0000313" key="2">
    <source>
        <dbReference type="EMBL" id="AKB39501.1"/>
    </source>
</evidence>
<dbReference type="Pfam" id="PF04463">
    <property type="entry name" value="2-thiour_desulf"/>
    <property type="match status" value="1"/>
</dbReference>
<dbReference type="PIRSF" id="PIRSF037004">
    <property type="entry name" value="UCP037004"/>
    <property type="match status" value="1"/>
</dbReference>
<reference evidence="2 3" key="1">
    <citation type="submission" date="2014-07" db="EMBL/GenBank/DDBJ databases">
        <title>Methanogenic archaea and the global carbon cycle.</title>
        <authorList>
            <person name="Henriksen J.R."/>
            <person name="Luke J."/>
            <person name="Reinhart S."/>
            <person name="Benedict M.N."/>
            <person name="Youngblut N.D."/>
            <person name="Metcalf M.E."/>
            <person name="Whitaker R.J."/>
            <person name="Metcalf W.W."/>
        </authorList>
    </citation>
    <scope>NUCLEOTIDE SEQUENCE [LARGE SCALE GENOMIC DNA]</scope>
    <source>
        <strain evidence="2 3">WWM610</strain>
    </source>
</reference>
<dbReference type="RefSeq" id="WP_011032763.1">
    <property type="nucleotide sequence ID" value="NZ_CP009509.1"/>
</dbReference>
<organism evidence="2 3">
    <name type="scientific">Methanosarcina mazei WWM610</name>
    <dbReference type="NCBI Taxonomy" id="1434117"/>
    <lineage>
        <taxon>Archaea</taxon>
        <taxon>Methanobacteriati</taxon>
        <taxon>Methanobacteriota</taxon>
        <taxon>Stenosarchaea group</taxon>
        <taxon>Methanomicrobia</taxon>
        <taxon>Methanosarcinales</taxon>
        <taxon>Methanosarcinaceae</taxon>
        <taxon>Methanosarcina</taxon>
    </lineage>
</organism>
<proteinExistence type="predicted"/>
<name>A0A0E3LER9_METMZ</name>
<evidence type="ECO:0000259" key="1">
    <source>
        <dbReference type="Pfam" id="PF08349"/>
    </source>
</evidence>
<feature type="domain" description="DUF1722" evidence="1">
    <location>
        <begin position="192"/>
        <end position="308"/>
    </location>
</feature>
<evidence type="ECO:0000313" key="3">
    <source>
        <dbReference type="Proteomes" id="UP000033058"/>
    </source>
</evidence>
<dbReference type="EMBL" id="CP009509">
    <property type="protein sequence ID" value="AKB39501.1"/>
    <property type="molecule type" value="Genomic_DNA"/>
</dbReference>
<gene>
    <name evidence="2" type="ORF">MSMAW_0510</name>
</gene>
<accession>A0A0E3LER9</accession>
<dbReference type="InterPro" id="IPR013560">
    <property type="entry name" value="DUF1722"/>
</dbReference>
<dbReference type="PANTHER" id="PTHR30087:SF0">
    <property type="entry name" value="INNER MEMBRANE PROTEIN"/>
    <property type="match status" value="1"/>
</dbReference>
<dbReference type="Pfam" id="PF08349">
    <property type="entry name" value="DUF1722"/>
    <property type="match status" value="1"/>
</dbReference>
<dbReference type="Proteomes" id="UP000033058">
    <property type="component" value="Chromosome"/>
</dbReference>
<dbReference type="HOGENOM" id="CLU_076318_0_1_2"/>
<dbReference type="PANTHER" id="PTHR30087">
    <property type="entry name" value="INNER MEMBRANE PROTEIN"/>
    <property type="match status" value="1"/>
</dbReference>